<protein>
    <recommendedName>
        <fullName evidence="6">VLIG-type G domain-containing protein</fullName>
    </recommendedName>
</protein>
<proteinExistence type="predicted"/>
<organism evidence="4 5">
    <name type="scientific">Paramecium primaurelia</name>
    <dbReference type="NCBI Taxonomy" id="5886"/>
    <lineage>
        <taxon>Eukaryota</taxon>
        <taxon>Sar</taxon>
        <taxon>Alveolata</taxon>
        <taxon>Ciliophora</taxon>
        <taxon>Intramacronucleata</taxon>
        <taxon>Oligohymenophorea</taxon>
        <taxon>Peniculida</taxon>
        <taxon>Parameciidae</taxon>
        <taxon>Paramecium</taxon>
    </lineage>
</organism>
<feature type="coiled-coil region" evidence="1">
    <location>
        <begin position="1618"/>
        <end position="1745"/>
    </location>
</feature>
<dbReference type="OMA" id="IMKILLC"/>
<feature type="coiled-coil region" evidence="1">
    <location>
        <begin position="1305"/>
        <end position="1370"/>
    </location>
</feature>
<name>A0A8S1MZJ6_PARPR</name>
<dbReference type="PROSITE" id="PS50234">
    <property type="entry name" value="VWFA"/>
    <property type="match status" value="1"/>
</dbReference>
<evidence type="ECO:0000256" key="1">
    <source>
        <dbReference type="SAM" id="Coils"/>
    </source>
</evidence>
<feature type="domain" description="VWFA" evidence="2">
    <location>
        <begin position="2234"/>
        <end position="2448"/>
    </location>
</feature>
<sequence length="2452" mass="289575">MNQSSVSIQIALLYSIKTDDESESQIDKIDFMNNNTQQFYSRIQNEILQVKGLFGIYQEVQREIQLQINEIVNLQSYLSHSEKGSLIAIKYENIMIFCLILSETFFVTKPINEKAIEIVLFRVLQDLTDNIKLCFNDEQLKKNWYQGDIIPFNQIQQRTEYYFAESENKQIQQYDCIWSLSSKNNRDYNIINSQTLSPQLTRIRKLQFSQQESKNFDQNFDKFIILLLLQILNTNSKQISQLIGILNIEYQSQTLKIMLNQVSDELEKEANSCINILIETLVNERKSIFTSSKIIDNQRKKFEEQVNNILKTLKLSDKRVLVYNQELIQKNDQQLFELQMDKFWKLLEEKISRIKTNFNCEKNAIIDELRTSYVVERISLRLQRVDENQSGSVKSISQIDNQQYTILNKNCFKLQSSEFNIKDIFETKEKARIYIITSQGNKKKCQTHIYFHMYKTTQIQSIKQLDIKDTEQAVFFHDYSRGCLYIFNFKKFQVLQMIITDKGLISSESQIYYQQELSSRFIVSHVAYLNTMNKFLVLSKDKLIYKSQDQGQDFEKVKCKIQIENLDPQEEEFKATIQPDIKYNQLIGCPSGRYFYLANNYCCDRYDLNCLKLDYIKIDGPIKIFADFQDVIILGQLNSTEVLAKNAKIISNLVSQKKFNKQENYEKNVIGNPALDIVKGSFIKFGPNSQFLLKEKLKHISLYVNKEYYDKIDPYLNILNVNEIILSSSKLQFAEYKNEQIKNIIFSRVPLQLCTIENSNLIPLNDGFRQQSQTQTIISVDQKVKQLHLGFLEDHLSNYNNKIFVVGIIGKQSSGKSYLLNRVFGTRFSVSSARCTDGVWGSIAYIEDQTFLVLDCEGLFNGARTDKEEIKILAFLTALCDITILNSDLTFNRHFNELFNHLVEASKQLNDEKLFKGILYYILRDVSSNDNSGAEKELLKNLERLKESGTEEIVFLKRLFNNKFAVEKLVNYEVKLFDQQLIAVRKYFLDNSAKSNRWKDGKQLIQIMKILLCQLELSDNTYASLIDLQLRIDKIFEESNELWYDFFLNEVSDNNLQLVQSDYKFPKHEKHQHLLFNIDLVKQLYKNLITEDTISTHNKNLLQIKTQFHLMMEKRKELIIQRAQSETININNEEVKVIIEKNMSLLKIFLTDQIKQYQFCEDKCNDCHLQCKSFKNHIEISQTLMQKLHIDIDYLEKKHKKQKIKNKTQEQEKRERIDQINEGIKQAEQNLEGLIISKKIIEIKEKLSKEKDAMKKYDFYDSNGEYIDTNVFQMTQFQNENLQTATLENMEKIQNLLVKEIPLLRKTKELNNKRIQQQEAQLEQLEKDLIIEMDQVREIETNQVKLSSSINQINEQKLKIFQDLQSVQNEISTIQNVGQDINIPNLQSIVYDENSKLIEIGQELQIQESIYKQNSEELESLLKMQEEEQIQYLDQLEQDINEYLEKQNQLDEEIETLKKKKRDIEEIRMKLEKEKSKKMGRNEKKIMELNQELKGLDEKLINDQLQYCELKQKEIEQNFKNFENSELYNKCIEEIQQEQKQDQMDNKCIEKIQKEQVQDSIDNKCIEQQEFQIQTNQLEMNLYNQQNQCQQNQYFETKNKNQEKKLNETKPQIIKLLLKKKKEIALQCKVKIDDLKEQIEQMKNKIDNINQKIQETLKMNKLLSTSESQKSDISQFDERLKSLNQKLLLEAGKLCKIKQNQETIKNNIDEFVQNNKELENKNAQIDELDNKLNLRQDQINIFKENLNEYIILQNTLQEEEIQLQKFNDFESVKNLSQSEVYSKIQQLENKIQILKEEKDSISKQLSTFNQIAQLEQDLKNKYDLKKKLVELKFEVHSCQRQSHNCDQNCKICPNQTCDKKAGHDEQEEHLCQKQDHKCQDVCQVINCQRKCMKRFKHDFQHKCEYNHPCIQKCQYCDKRCKKDLSNPHENNHDCSDKYCTHYCKLCSRKCCESHQHSKENDNHFCEDVHYCQEQCEIGGICKLEYEVIQPIWNTSIAEFKYTQYIPKDNGKQRCQKQLPVGSILHDGKHICKNETKNQFHICNEKCPECNTYCDLKYGHQGLHSSDRHRNKENQIFTIQEGYSALIKIQDQQETKLRKYQIGESSAPETCDQSCKRRGRSHFHLVKCQGGYNCLQNKNQYKARHSKEKYVKFEDLNFDEVLCIDFWKLKNWAHPIFNELGIINKCNYYCPLCIIQTNNYQFCDSNAWHTNDDKISAHSFSCIENHLQNQIQGINVTFVIDSTLSMGKYLEKCKLTIRDIMQKIKVQIYVYGKQLEVNFAAVTYKDHKTPYDQSQKIIDIQDFTSENVIISFLDKIVLEHGIDYPEAVLDGLDASLKLKWNPNYEKLLYLIADSPPHGKLYHNYLDNFPEGCPCGLKQESIFRTLQNIKVKFKILKVNQHIEMMIAEFKKDFKDLQVLTPDKQNEDTFFNLIVDDVCRLLANNEITYEMKNEY</sequence>
<feature type="coiled-coil region" evidence="1">
    <location>
        <begin position="1777"/>
        <end position="1831"/>
    </location>
</feature>
<evidence type="ECO:0000259" key="2">
    <source>
        <dbReference type="PROSITE" id="PS50234"/>
    </source>
</evidence>
<dbReference type="EMBL" id="CAJJDM010000075">
    <property type="protein sequence ID" value="CAD8084762.1"/>
    <property type="molecule type" value="Genomic_DNA"/>
</dbReference>
<accession>A0A8S1MZJ6</accession>
<dbReference type="InterPro" id="IPR030383">
    <property type="entry name" value="G_VLIG_dom"/>
</dbReference>
<dbReference type="InterPro" id="IPR006073">
    <property type="entry name" value="GTP-bd"/>
</dbReference>
<dbReference type="PANTHER" id="PTHR22796">
    <property type="entry name" value="URG4-RELATED"/>
    <property type="match status" value="1"/>
</dbReference>
<dbReference type="InterPro" id="IPR002035">
    <property type="entry name" value="VWF_A"/>
</dbReference>
<evidence type="ECO:0000313" key="4">
    <source>
        <dbReference type="EMBL" id="CAD8084762.1"/>
    </source>
</evidence>
<feature type="coiled-coil region" evidence="1">
    <location>
        <begin position="1408"/>
        <end position="1506"/>
    </location>
</feature>
<feature type="coiled-coil region" evidence="1">
    <location>
        <begin position="1192"/>
        <end position="1244"/>
    </location>
</feature>
<dbReference type="PANTHER" id="PTHR22796:SF1">
    <property type="entry name" value="VWFA DOMAIN-CONTAINING PROTEIN"/>
    <property type="match status" value="1"/>
</dbReference>
<keyword evidence="5" id="KW-1185">Reference proteome</keyword>
<comment type="caution">
    <text evidence="4">The sequence shown here is derived from an EMBL/GenBank/DDBJ whole genome shotgun (WGS) entry which is preliminary data.</text>
</comment>
<evidence type="ECO:0000259" key="3">
    <source>
        <dbReference type="PROSITE" id="PS51717"/>
    </source>
</evidence>
<evidence type="ECO:0008006" key="6">
    <source>
        <dbReference type="Google" id="ProtNLM"/>
    </source>
</evidence>
<dbReference type="Proteomes" id="UP000688137">
    <property type="component" value="Unassembled WGS sequence"/>
</dbReference>
<feature type="domain" description="VLIG-type G" evidence="3">
    <location>
        <begin position="800"/>
        <end position="889"/>
    </location>
</feature>
<reference evidence="4" key="1">
    <citation type="submission" date="2021-01" db="EMBL/GenBank/DDBJ databases">
        <authorList>
            <consortium name="Genoscope - CEA"/>
            <person name="William W."/>
        </authorList>
    </citation>
    <scope>NUCLEOTIDE SEQUENCE</scope>
</reference>
<dbReference type="PROSITE" id="PS51717">
    <property type="entry name" value="G_VLIG"/>
    <property type="match status" value="1"/>
</dbReference>
<dbReference type="Pfam" id="PF01926">
    <property type="entry name" value="MMR_HSR1"/>
    <property type="match status" value="1"/>
</dbReference>
<evidence type="ECO:0000313" key="5">
    <source>
        <dbReference type="Proteomes" id="UP000688137"/>
    </source>
</evidence>
<keyword evidence="1" id="KW-0175">Coiled coil</keyword>
<gene>
    <name evidence="4" type="ORF">PPRIM_AZ9-3.1.T0720247</name>
</gene>
<dbReference type="GO" id="GO:0005525">
    <property type="term" value="F:GTP binding"/>
    <property type="evidence" value="ECO:0007669"/>
    <property type="project" value="InterPro"/>
</dbReference>